<proteinExistence type="predicted"/>
<reference evidence="1" key="1">
    <citation type="submission" date="2018-05" db="EMBL/GenBank/DDBJ databases">
        <authorList>
            <person name="Lanie J.A."/>
            <person name="Ng W.-L."/>
            <person name="Kazmierczak K.M."/>
            <person name="Andrzejewski T.M."/>
            <person name="Davidsen T.M."/>
            <person name="Wayne K.J."/>
            <person name="Tettelin H."/>
            <person name="Glass J.I."/>
            <person name="Rusch D."/>
            <person name="Podicherti R."/>
            <person name="Tsui H.-C.T."/>
            <person name="Winkler M.E."/>
        </authorList>
    </citation>
    <scope>NUCLEOTIDE SEQUENCE</scope>
</reference>
<dbReference type="AlphaFoldDB" id="A0A381Q662"/>
<organism evidence="1">
    <name type="scientific">marine metagenome</name>
    <dbReference type="NCBI Taxonomy" id="408172"/>
    <lineage>
        <taxon>unclassified sequences</taxon>
        <taxon>metagenomes</taxon>
        <taxon>ecological metagenomes</taxon>
    </lineage>
</organism>
<dbReference type="EMBL" id="UINC01001223">
    <property type="protein sequence ID" value="SUZ74792.1"/>
    <property type="molecule type" value="Genomic_DNA"/>
</dbReference>
<gene>
    <name evidence="1" type="ORF">METZ01_LOCUS27646</name>
</gene>
<protein>
    <submittedName>
        <fullName evidence="1">Uncharacterized protein</fullName>
    </submittedName>
</protein>
<evidence type="ECO:0000313" key="1">
    <source>
        <dbReference type="EMBL" id="SUZ74792.1"/>
    </source>
</evidence>
<name>A0A381Q662_9ZZZZ</name>
<sequence length="68" mass="7654">MKIFYRGYVIEEEIRSISYSVYGRRPERPELAAKGSSREAMEWIDGNVKRAAALGAAQTLQTAVYQVA</sequence>
<accession>A0A381Q662</accession>